<keyword evidence="19" id="KW-1185">Reference proteome</keyword>
<keyword evidence="14" id="KW-0732">Signal</keyword>
<dbReference type="Pfam" id="PF02931">
    <property type="entry name" value="Neur_chan_LBD"/>
    <property type="match status" value="1"/>
</dbReference>
<evidence type="ECO:0000256" key="10">
    <source>
        <dbReference type="ARBA" id="ARBA00023180"/>
    </source>
</evidence>
<evidence type="ECO:0000256" key="4">
    <source>
        <dbReference type="ARBA" id="ARBA00022989"/>
    </source>
</evidence>
<keyword evidence="1 14" id="KW-0813">Transport</keyword>
<gene>
    <name evidence="18" type="ORF">OCTVUL_1B029253</name>
</gene>
<dbReference type="PRINTS" id="PR00252">
    <property type="entry name" value="NRIONCHANNEL"/>
</dbReference>
<feature type="region of interest" description="Disordered" evidence="15">
    <location>
        <begin position="473"/>
        <end position="525"/>
    </location>
</feature>
<dbReference type="SUPFAM" id="SSF63712">
    <property type="entry name" value="Nicotinic receptor ligand binding domain-like"/>
    <property type="match status" value="1"/>
</dbReference>
<evidence type="ECO:0000256" key="14">
    <source>
        <dbReference type="RuleBase" id="RU000687"/>
    </source>
</evidence>
<evidence type="ECO:0000256" key="1">
    <source>
        <dbReference type="ARBA" id="ARBA00022448"/>
    </source>
</evidence>
<comment type="subcellular location">
    <subcellularLocation>
        <location evidence="13">Synaptic cell membrane</location>
        <topology evidence="13">Multi-pass membrane protein</topology>
    </subcellularLocation>
</comment>
<dbReference type="InterPro" id="IPR006202">
    <property type="entry name" value="Neur_chan_lig-bd"/>
</dbReference>
<dbReference type="InterPro" id="IPR038050">
    <property type="entry name" value="Neuro_actylchol_rec"/>
</dbReference>
<dbReference type="GO" id="GO:0045211">
    <property type="term" value="C:postsynaptic membrane"/>
    <property type="evidence" value="ECO:0007669"/>
    <property type="project" value="InterPro"/>
</dbReference>
<evidence type="ECO:0000259" key="17">
    <source>
        <dbReference type="Pfam" id="PF02932"/>
    </source>
</evidence>
<dbReference type="FunFam" id="2.70.170.10:FF:000013">
    <property type="entry name" value="Acetylcholine receptor subunit alpha"/>
    <property type="match status" value="1"/>
</dbReference>
<dbReference type="NCBIfam" id="TIGR00860">
    <property type="entry name" value="LIC"/>
    <property type="match status" value="1"/>
</dbReference>
<keyword evidence="12 14" id="KW-0407">Ion channel</keyword>
<evidence type="ECO:0000256" key="11">
    <source>
        <dbReference type="ARBA" id="ARBA00023286"/>
    </source>
</evidence>
<dbReference type="PROSITE" id="PS00236">
    <property type="entry name" value="NEUROTR_ION_CHANNEL"/>
    <property type="match status" value="1"/>
</dbReference>
<keyword evidence="2" id="KW-1003">Cell membrane</keyword>
<evidence type="ECO:0000256" key="5">
    <source>
        <dbReference type="ARBA" id="ARBA00023018"/>
    </source>
</evidence>
<keyword evidence="4 14" id="KW-1133">Transmembrane helix</keyword>
<dbReference type="Gene3D" id="1.20.58.390">
    <property type="entry name" value="Neurotransmitter-gated ion-channel transmembrane domain"/>
    <property type="match status" value="1"/>
</dbReference>
<evidence type="ECO:0000256" key="12">
    <source>
        <dbReference type="ARBA" id="ARBA00023303"/>
    </source>
</evidence>
<accession>A0AA36FE61</accession>
<evidence type="ECO:0000256" key="8">
    <source>
        <dbReference type="ARBA" id="ARBA00023157"/>
    </source>
</evidence>
<dbReference type="InterPro" id="IPR036719">
    <property type="entry name" value="Neuro-gated_channel_TM_sf"/>
</dbReference>
<keyword evidence="10" id="KW-0325">Glycoprotein</keyword>
<feature type="transmembrane region" description="Helical" evidence="14">
    <location>
        <begin position="289"/>
        <end position="307"/>
    </location>
</feature>
<dbReference type="Gene3D" id="2.70.170.10">
    <property type="entry name" value="Neurotransmitter-gated ion-channel ligand-binding domain"/>
    <property type="match status" value="1"/>
</dbReference>
<feature type="domain" description="Neurotransmitter-gated ion-channel ligand-binding" evidence="16">
    <location>
        <begin position="42"/>
        <end position="251"/>
    </location>
</feature>
<feature type="domain" description="Neurotransmitter-gated ion-channel transmembrane" evidence="17">
    <location>
        <begin position="260"/>
        <end position="462"/>
    </location>
</feature>
<evidence type="ECO:0000256" key="6">
    <source>
        <dbReference type="ARBA" id="ARBA00023065"/>
    </source>
</evidence>
<keyword evidence="3 14" id="KW-0812">Transmembrane</keyword>
<evidence type="ECO:0000259" key="16">
    <source>
        <dbReference type="Pfam" id="PF02931"/>
    </source>
</evidence>
<feature type="compositionally biased region" description="Acidic residues" evidence="15">
    <location>
        <begin position="488"/>
        <end position="508"/>
    </location>
</feature>
<evidence type="ECO:0000256" key="15">
    <source>
        <dbReference type="SAM" id="MobiDB-lite"/>
    </source>
</evidence>
<sequence length="525" mass="59745">MRYVWLALNFLLCTCTLLSWAPGLTRASEGSKGAYHHIMCDKNYNKLIRPAGLNNRLVVRLGIRISQILKVDEKNQVMETIVWLKQEWYDLRLTWNPEDFGGETMLHIPSEDLWRPDIVIYNNADGDFVITMLTKALVSYDGKIVWEPPAIYKTYCPIDVEYFPFDTQLCFMKFSSWTYDGNEVDLVDFCHGTGQTQVDGKVVILNGIDMKGYSQNSEWEILNVTSTREIKTYPCCPTPYPIILYNITMRRIPQFYTLNLIIPCVSISFLTILVFYLPSVSGEKITLSISVLLALTVFFLLLSEIIPPTSLVIPLIGKYLMFTMLMVTASLFLTVNVLNINYRTTTTHTMSQWVRYYFLERLPTFLMMKRPRFEDEPPILPPSKMQSLSTFDGEEPVETRSITLNCRGEVPTYENMCPHQSIDEPDPGKLEKMQSLDDWTSKLVEEMISNVEYIASTKKDVEEGSAAVLFMNNTGAGKRGQGTSCGHDEEEEEEEKGEEEEGEDEEEASHDGGGGGGGGDYFHVI</sequence>
<dbReference type="InterPro" id="IPR036734">
    <property type="entry name" value="Neur_chan_lig-bd_sf"/>
</dbReference>
<dbReference type="FunFam" id="1.20.58.390:FF:000001">
    <property type="entry name" value="Neuronal nicotinic acetylcholine receptor subunit 3"/>
    <property type="match status" value="1"/>
</dbReference>
<dbReference type="EMBL" id="OX597825">
    <property type="protein sequence ID" value="CAI9731363.1"/>
    <property type="molecule type" value="Genomic_DNA"/>
</dbReference>
<evidence type="ECO:0000313" key="18">
    <source>
        <dbReference type="EMBL" id="CAI9731363.1"/>
    </source>
</evidence>
<evidence type="ECO:0000256" key="3">
    <source>
        <dbReference type="ARBA" id="ARBA00022692"/>
    </source>
</evidence>
<protein>
    <submittedName>
        <fullName evidence="18">Acetylcholine receptor subunit alpha-like 1</fullName>
    </submittedName>
</protein>
<keyword evidence="5" id="KW-0770">Synapse</keyword>
<dbReference type="PANTHER" id="PTHR18945">
    <property type="entry name" value="NEUROTRANSMITTER GATED ION CHANNEL"/>
    <property type="match status" value="1"/>
</dbReference>
<dbReference type="InterPro" id="IPR002394">
    <property type="entry name" value="Nicotinic_acetylcholine_rcpt"/>
</dbReference>
<dbReference type="SUPFAM" id="SSF90112">
    <property type="entry name" value="Neurotransmitter-gated ion-channel transmembrane pore"/>
    <property type="match status" value="1"/>
</dbReference>
<keyword evidence="9" id="KW-0675">Receptor</keyword>
<dbReference type="InterPro" id="IPR018000">
    <property type="entry name" value="Neurotransmitter_ion_chnl_CS"/>
</dbReference>
<evidence type="ECO:0000313" key="19">
    <source>
        <dbReference type="Proteomes" id="UP001162480"/>
    </source>
</evidence>
<feature type="compositionally biased region" description="Gly residues" evidence="15">
    <location>
        <begin position="511"/>
        <end position="525"/>
    </location>
</feature>
<feature type="chain" id="PRO_5041487423" evidence="14">
    <location>
        <begin position="28"/>
        <end position="525"/>
    </location>
</feature>
<keyword evidence="7 14" id="KW-0472">Membrane</keyword>
<dbReference type="CDD" id="cd19064">
    <property type="entry name" value="LGIC_TM_nAChR"/>
    <property type="match status" value="1"/>
</dbReference>
<proteinExistence type="inferred from homology"/>
<evidence type="ECO:0000256" key="2">
    <source>
        <dbReference type="ARBA" id="ARBA00022475"/>
    </source>
</evidence>
<evidence type="ECO:0000256" key="7">
    <source>
        <dbReference type="ARBA" id="ARBA00023136"/>
    </source>
</evidence>
<dbReference type="Proteomes" id="UP001162480">
    <property type="component" value="Chromosome 12"/>
</dbReference>
<comment type="similarity">
    <text evidence="14">Belongs to the ligand-gated ion channel (TC 1.A.9) family.</text>
</comment>
<evidence type="ECO:0000256" key="13">
    <source>
        <dbReference type="ARBA" id="ARBA00034099"/>
    </source>
</evidence>
<feature type="signal peptide" evidence="14">
    <location>
        <begin position="1"/>
        <end position="27"/>
    </location>
</feature>
<dbReference type="GO" id="GO:0004888">
    <property type="term" value="F:transmembrane signaling receptor activity"/>
    <property type="evidence" value="ECO:0007669"/>
    <property type="project" value="InterPro"/>
</dbReference>
<dbReference type="GO" id="GO:0022848">
    <property type="term" value="F:acetylcholine-gated monoatomic cation-selective channel activity"/>
    <property type="evidence" value="ECO:0007669"/>
    <property type="project" value="InterPro"/>
</dbReference>
<dbReference type="AlphaFoldDB" id="A0AA36FE61"/>
<comment type="caution">
    <text evidence="14">Lacks conserved residue(s) required for the propagation of feature annotation.</text>
</comment>
<evidence type="ECO:0000256" key="9">
    <source>
        <dbReference type="ARBA" id="ARBA00023170"/>
    </source>
</evidence>
<feature type="transmembrane region" description="Helical" evidence="14">
    <location>
        <begin position="319"/>
        <end position="342"/>
    </location>
</feature>
<organism evidence="18 19">
    <name type="scientific">Octopus vulgaris</name>
    <name type="common">Common octopus</name>
    <dbReference type="NCBI Taxonomy" id="6645"/>
    <lineage>
        <taxon>Eukaryota</taxon>
        <taxon>Metazoa</taxon>
        <taxon>Spiralia</taxon>
        <taxon>Lophotrochozoa</taxon>
        <taxon>Mollusca</taxon>
        <taxon>Cephalopoda</taxon>
        <taxon>Coleoidea</taxon>
        <taxon>Octopodiformes</taxon>
        <taxon>Octopoda</taxon>
        <taxon>Incirrata</taxon>
        <taxon>Octopodidae</taxon>
        <taxon>Octopus</taxon>
    </lineage>
</organism>
<dbReference type="PRINTS" id="PR00254">
    <property type="entry name" value="NICOTINICR"/>
</dbReference>
<dbReference type="InterPro" id="IPR006201">
    <property type="entry name" value="Neur_channel"/>
</dbReference>
<reference evidence="18" key="1">
    <citation type="submission" date="2023-08" db="EMBL/GenBank/DDBJ databases">
        <authorList>
            <person name="Alioto T."/>
            <person name="Alioto T."/>
            <person name="Gomez Garrido J."/>
        </authorList>
    </citation>
    <scope>NUCLEOTIDE SEQUENCE</scope>
</reference>
<keyword evidence="8" id="KW-1015">Disulfide bond</keyword>
<dbReference type="InterPro" id="IPR006029">
    <property type="entry name" value="Neurotrans-gated_channel_TM"/>
</dbReference>
<keyword evidence="6 14" id="KW-0406">Ion transport</keyword>
<dbReference type="Pfam" id="PF02932">
    <property type="entry name" value="Neur_chan_memb"/>
    <property type="match status" value="1"/>
</dbReference>
<feature type="transmembrane region" description="Helical" evidence="14">
    <location>
        <begin position="255"/>
        <end position="277"/>
    </location>
</feature>
<keyword evidence="11" id="KW-1071">Ligand-gated ion channel</keyword>
<name>A0AA36FE61_OCTVU</name>